<gene>
    <name evidence="7" type="ORF">D9757_011683</name>
</gene>
<evidence type="ECO:0000313" key="7">
    <source>
        <dbReference type="EMBL" id="KAF5367261.1"/>
    </source>
</evidence>
<name>A0A8H5GLJ9_9AGAR</name>
<dbReference type="EMBL" id="JAACJN010000144">
    <property type="protein sequence ID" value="KAF5367261.1"/>
    <property type="molecule type" value="Genomic_DNA"/>
</dbReference>
<dbReference type="OrthoDB" id="9977870at2759"/>
<sequence length="295" mass="32308">MAGDENRPDGRDTLIGRMILEDIIRVKSAHQSRVRPKTTLTDEEVAFKLFEEESLALVQTLKLVCSIQAAIDNDSGLLETIDIAETDAEDDHQYALALSRGEALPTKTSAQNALESVVPASSTAGSSTIIAVWVECVICEDDFRVAQTLQAPCEHHYCINCLRELVQACLRDEALFPLRCCQQSLPDDQVLQRLSATLRAELEAKSIEFSTLPIQRVYCSNPPCSRFPGSSDQESTSRQGTASRTSIYCFDCFNKLCKQRAHPPSSSSSPLPNKNAGRLVPGARGSLNYDPGVTT</sequence>
<dbReference type="Proteomes" id="UP000518752">
    <property type="component" value="Unassembled WGS sequence"/>
</dbReference>
<evidence type="ECO:0000256" key="2">
    <source>
        <dbReference type="ARBA" id="ARBA00022771"/>
    </source>
</evidence>
<dbReference type="PROSITE" id="PS50089">
    <property type="entry name" value="ZF_RING_2"/>
    <property type="match status" value="1"/>
</dbReference>
<dbReference type="Gene3D" id="3.30.40.10">
    <property type="entry name" value="Zinc/RING finger domain, C3HC4 (zinc finger)"/>
    <property type="match status" value="1"/>
</dbReference>
<dbReference type="InterPro" id="IPR013083">
    <property type="entry name" value="Znf_RING/FYVE/PHD"/>
</dbReference>
<reference evidence="7 8" key="1">
    <citation type="journal article" date="2020" name="ISME J.">
        <title>Uncovering the hidden diversity of litter-decomposition mechanisms in mushroom-forming fungi.</title>
        <authorList>
            <person name="Floudas D."/>
            <person name="Bentzer J."/>
            <person name="Ahren D."/>
            <person name="Johansson T."/>
            <person name="Persson P."/>
            <person name="Tunlid A."/>
        </authorList>
    </citation>
    <scope>NUCLEOTIDE SEQUENCE [LARGE SCALE GENOMIC DNA]</scope>
    <source>
        <strain evidence="7 8">CBS 406.79</strain>
    </source>
</reference>
<protein>
    <recommendedName>
        <fullName evidence="6">RING-type domain-containing protein</fullName>
    </recommendedName>
</protein>
<comment type="caution">
    <text evidence="7">The sequence shown here is derived from an EMBL/GenBank/DDBJ whole genome shotgun (WGS) entry which is preliminary data.</text>
</comment>
<evidence type="ECO:0000259" key="6">
    <source>
        <dbReference type="PROSITE" id="PS50089"/>
    </source>
</evidence>
<keyword evidence="1" id="KW-0479">Metal-binding</keyword>
<evidence type="ECO:0000256" key="3">
    <source>
        <dbReference type="ARBA" id="ARBA00022833"/>
    </source>
</evidence>
<evidence type="ECO:0000256" key="4">
    <source>
        <dbReference type="PROSITE-ProRule" id="PRU00175"/>
    </source>
</evidence>
<keyword evidence="8" id="KW-1185">Reference proteome</keyword>
<feature type="domain" description="RING-type" evidence="6">
    <location>
        <begin position="136"/>
        <end position="173"/>
    </location>
</feature>
<feature type="region of interest" description="Disordered" evidence="5">
    <location>
        <begin position="263"/>
        <end position="295"/>
    </location>
</feature>
<evidence type="ECO:0000256" key="1">
    <source>
        <dbReference type="ARBA" id="ARBA00022723"/>
    </source>
</evidence>
<dbReference type="InterPro" id="IPR017907">
    <property type="entry name" value="Znf_RING_CS"/>
</dbReference>
<dbReference type="PROSITE" id="PS00518">
    <property type="entry name" value="ZF_RING_1"/>
    <property type="match status" value="1"/>
</dbReference>
<proteinExistence type="predicted"/>
<accession>A0A8H5GLJ9</accession>
<dbReference type="GO" id="GO:0008270">
    <property type="term" value="F:zinc ion binding"/>
    <property type="evidence" value="ECO:0007669"/>
    <property type="project" value="UniProtKB-KW"/>
</dbReference>
<dbReference type="AlphaFoldDB" id="A0A8H5GLJ9"/>
<evidence type="ECO:0000313" key="8">
    <source>
        <dbReference type="Proteomes" id="UP000518752"/>
    </source>
</evidence>
<keyword evidence="3" id="KW-0862">Zinc</keyword>
<keyword evidence="2 4" id="KW-0863">Zinc-finger</keyword>
<dbReference type="SUPFAM" id="SSF57850">
    <property type="entry name" value="RING/U-box"/>
    <property type="match status" value="1"/>
</dbReference>
<dbReference type="InterPro" id="IPR001841">
    <property type="entry name" value="Znf_RING"/>
</dbReference>
<evidence type="ECO:0000256" key="5">
    <source>
        <dbReference type="SAM" id="MobiDB-lite"/>
    </source>
</evidence>
<organism evidence="7 8">
    <name type="scientific">Collybiopsis confluens</name>
    <dbReference type="NCBI Taxonomy" id="2823264"/>
    <lineage>
        <taxon>Eukaryota</taxon>
        <taxon>Fungi</taxon>
        <taxon>Dikarya</taxon>
        <taxon>Basidiomycota</taxon>
        <taxon>Agaricomycotina</taxon>
        <taxon>Agaricomycetes</taxon>
        <taxon>Agaricomycetidae</taxon>
        <taxon>Agaricales</taxon>
        <taxon>Marasmiineae</taxon>
        <taxon>Omphalotaceae</taxon>
        <taxon>Collybiopsis</taxon>
    </lineage>
</organism>